<dbReference type="RefSeq" id="WP_377746198.1">
    <property type="nucleotide sequence ID" value="NZ_JBHRXJ010000018.1"/>
</dbReference>
<dbReference type="PANTHER" id="PTHR37292">
    <property type="entry name" value="VNG6097C"/>
    <property type="match status" value="1"/>
</dbReference>
<evidence type="ECO:0000259" key="2">
    <source>
        <dbReference type="Pfam" id="PF03235"/>
    </source>
</evidence>
<organism evidence="3 4">
    <name type="scientific">Paracoccus mangrovi</name>
    <dbReference type="NCBI Taxonomy" id="1715645"/>
    <lineage>
        <taxon>Bacteria</taxon>
        <taxon>Pseudomonadati</taxon>
        <taxon>Pseudomonadota</taxon>
        <taxon>Alphaproteobacteria</taxon>
        <taxon>Rhodobacterales</taxon>
        <taxon>Paracoccaceae</taxon>
        <taxon>Paracoccus</taxon>
    </lineage>
</organism>
<evidence type="ECO:0000313" key="3">
    <source>
        <dbReference type="EMBL" id="MFC3530059.1"/>
    </source>
</evidence>
<proteinExistence type="predicted"/>
<gene>
    <name evidence="3" type="ORF">ACFOMH_17960</name>
</gene>
<protein>
    <submittedName>
        <fullName evidence="3">DUF262 domain-containing protein</fullName>
    </submittedName>
</protein>
<keyword evidence="4" id="KW-1185">Reference proteome</keyword>
<reference evidence="4" key="1">
    <citation type="journal article" date="2019" name="Int. J. Syst. Evol. Microbiol.">
        <title>The Global Catalogue of Microorganisms (GCM) 10K type strain sequencing project: providing services to taxonomists for standard genome sequencing and annotation.</title>
        <authorList>
            <consortium name="The Broad Institute Genomics Platform"/>
            <consortium name="The Broad Institute Genome Sequencing Center for Infectious Disease"/>
            <person name="Wu L."/>
            <person name="Ma J."/>
        </authorList>
    </citation>
    <scope>NUCLEOTIDE SEQUENCE [LARGE SCALE GENOMIC DNA]</scope>
    <source>
        <strain evidence="4">KCTC 42899</strain>
    </source>
</reference>
<dbReference type="PANTHER" id="PTHR37292:SF2">
    <property type="entry name" value="DUF262 DOMAIN-CONTAINING PROTEIN"/>
    <property type="match status" value="1"/>
</dbReference>
<feature type="compositionally biased region" description="Acidic residues" evidence="1">
    <location>
        <begin position="612"/>
        <end position="627"/>
    </location>
</feature>
<evidence type="ECO:0000256" key="1">
    <source>
        <dbReference type="SAM" id="MobiDB-lite"/>
    </source>
</evidence>
<comment type="caution">
    <text evidence="3">The sequence shown here is derived from an EMBL/GenBank/DDBJ whole genome shotgun (WGS) entry which is preliminary data.</text>
</comment>
<sequence length="637" mass="71500">MKQAAFRTNPVNLEELLRHCASGKIQLPDFQRSWVWDEERIKGLVASISQAFPVGALMTLEMKSGTAETFARRPVQGALPSATDQVPDQLLLDGQQRMTSLYQTCMRREVVQTVTPRLKLVDRWFYIDIRAALNGDTDRQDAIISIPKDRKVKSAFGKEVDLDLSSAELEYQNLMFPLNQVFDWDEWQDGFNEHWNTKEHRDLFRTFKNEILQNFTGYQVPVIALSPDTSHEAVCLVFEKVNTGGKPLDAFELVTAMYAAKGHRLRDDWLGADGQPGLQHRLQVYGRAAEQKFGVLEKVASTDVLQAIALVHGAKTREKEIAEGRRDSELSAVRASRQSLLDLPLEAYLEHRHAVEEGFKTAARFLRQHHIYRVIDLPYQGQLVPFAAILARIGAKFDHATVKAKLARWYWCGIFGELYGVAVESRFAKDVLEVPAWLDGGPEPTTITDGRFRPERLRTMRTRLSAAYKGIHALLMNEGAIDFRSGQAFTHTVFFDEYVDIHHIFPQKWCTDAKIPPAVYDTIINKTPLGYKTNRIIGGVAPSVYLAKLEKGNADTPPIDPATLDTYLASHAIDAALLRADRFADFMADREDRLLALIAAATGHPIGRTAPDPEEGQDIPQDDDGFDLADTTTGEAA</sequence>
<dbReference type="Proteomes" id="UP001595721">
    <property type="component" value="Unassembled WGS sequence"/>
</dbReference>
<dbReference type="Pfam" id="PF03235">
    <property type="entry name" value="GmrSD_N"/>
    <property type="match status" value="1"/>
</dbReference>
<dbReference type="EMBL" id="JBHRXJ010000018">
    <property type="protein sequence ID" value="MFC3530059.1"/>
    <property type="molecule type" value="Genomic_DNA"/>
</dbReference>
<dbReference type="InterPro" id="IPR004919">
    <property type="entry name" value="GmrSD_N"/>
</dbReference>
<accession>A0ABV7R767</accession>
<feature type="region of interest" description="Disordered" evidence="1">
    <location>
        <begin position="605"/>
        <end position="637"/>
    </location>
</feature>
<name>A0ABV7R767_9RHOB</name>
<evidence type="ECO:0000313" key="4">
    <source>
        <dbReference type="Proteomes" id="UP001595721"/>
    </source>
</evidence>
<feature type="domain" description="GmrSD restriction endonucleases N-terminal" evidence="2">
    <location>
        <begin position="14"/>
        <end position="258"/>
    </location>
</feature>